<evidence type="ECO:0000256" key="13">
    <source>
        <dbReference type="ARBA" id="ARBA00031452"/>
    </source>
</evidence>
<dbReference type="GO" id="GO:0044211">
    <property type="term" value="P:CTP salvage"/>
    <property type="evidence" value="ECO:0007669"/>
    <property type="project" value="UniProtKB-UniRule"/>
</dbReference>
<comment type="catalytic activity">
    <reaction evidence="14 17">
        <text>cytidine + ATP = CMP + ADP + H(+)</text>
        <dbReference type="Rhea" id="RHEA:24674"/>
        <dbReference type="ChEBI" id="CHEBI:15378"/>
        <dbReference type="ChEBI" id="CHEBI:17562"/>
        <dbReference type="ChEBI" id="CHEBI:30616"/>
        <dbReference type="ChEBI" id="CHEBI:60377"/>
        <dbReference type="ChEBI" id="CHEBI:456216"/>
        <dbReference type="EC" id="2.7.1.48"/>
    </reaction>
</comment>
<evidence type="ECO:0000256" key="5">
    <source>
        <dbReference type="ARBA" id="ARBA00012137"/>
    </source>
</evidence>
<dbReference type="CDD" id="cd02023">
    <property type="entry name" value="UMPK"/>
    <property type="match status" value="1"/>
</dbReference>
<dbReference type="GO" id="GO:0005737">
    <property type="term" value="C:cytoplasm"/>
    <property type="evidence" value="ECO:0007669"/>
    <property type="project" value="UniProtKB-SubCell"/>
</dbReference>
<dbReference type="RefSeq" id="WP_118764659.1">
    <property type="nucleotide sequence ID" value="NZ_CABJCF010000002.1"/>
</dbReference>
<evidence type="ECO:0000256" key="17">
    <source>
        <dbReference type="RuleBase" id="RU003825"/>
    </source>
</evidence>
<evidence type="ECO:0000256" key="16">
    <source>
        <dbReference type="HAMAP-Rule" id="MF_00551"/>
    </source>
</evidence>
<comment type="catalytic activity">
    <reaction evidence="15 16 17">
        <text>uridine + ATP = UMP + ADP + H(+)</text>
        <dbReference type="Rhea" id="RHEA:16825"/>
        <dbReference type="ChEBI" id="CHEBI:15378"/>
        <dbReference type="ChEBI" id="CHEBI:16704"/>
        <dbReference type="ChEBI" id="CHEBI:30616"/>
        <dbReference type="ChEBI" id="CHEBI:57865"/>
        <dbReference type="ChEBI" id="CHEBI:456216"/>
        <dbReference type="EC" id="2.7.1.48"/>
    </reaction>
</comment>
<evidence type="ECO:0000256" key="3">
    <source>
        <dbReference type="ARBA" id="ARBA00004784"/>
    </source>
</evidence>
<dbReference type="GO" id="GO:0044206">
    <property type="term" value="P:UMP salvage"/>
    <property type="evidence" value="ECO:0007669"/>
    <property type="project" value="UniProtKB-UniRule"/>
</dbReference>
<evidence type="ECO:0000313" key="19">
    <source>
        <dbReference type="EMBL" id="RGT56099.1"/>
    </source>
</evidence>
<keyword evidence="8 16" id="KW-0808">Transferase</keyword>
<dbReference type="NCBIfam" id="TIGR00235">
    <property type="entry name" value="udk"/>
    <property type="match status" value="1"/>
</dbReference>
<dbReference type="PANTHER" id="PTHR10285">
    <property type="entry name" value="URIDINE KINASE"/>
    <property type="match status" value="1"/>
</dbReference>
<sequence>MSKPIIIGIAGGSASGKTSISETIKKTFADKKSVLIIRQDDYYKDQAHKPMEERIKTNYDHPFAFDNDLLIENIQDLIANKVICKPIYDFVNHTRSNETEHCYPCDVLILEGLFVLEEEKIRNLLDIKIFVETDADIRFIRRLVRDVKERGRTLESVVNQYVGTVKQMHEAFVEPSKKYADVIIPEGGKNTVAIDLLTTKISSIITHTML</sequence>
<protein>
    <recommendedName>
        <fullName evidence="6 16">Uridine kinase</fullName>
        <ecNumber evidence="5 16">2.7.1.48</ecNumber>
    </recommendedName>
    <alternativeName>
        <fullName evidence="12 16">Cytidine monophosphokinase</fullName>
    </alternativeName>
    <alternativeName>
        <fullName evidence="13 16">Uridine monophosphokinase</fullName>
    </alternativeName>
</protein>
<dbReference type="EC" id="2.7.1.48" evidence="5 16"/>
<dbReference type="SUPFAM" id="SSF52540">
    <property type="entry name" value="P-loop containing nucleoside triphosphate hydrolases"/>
    <property type="match status" value="1"/>
</dbReference>
<keyword evidence="11 16" id="KW-0067">ATP-binding</keyword>
<feature type="domain" description="Phosphoribulokinase/uridine kinase" evidence="18">
    <location>
        <begin position="6"/>
        <end position="192"/>
    </location>
</feature>
<dbReference type="PRINTS" id="PR00988">
    <property type="entry name" value="URIDINKINASE"/>
</dbReference>
<comment type="caution">
    <text evidence="19">The sequence shown here is derived from an EMBL/GenBank/DDBJ whole genome shotgun (WGS) entry which is preliminary data.</text>
</comment>
<evidence type="ECO:0000256" key="14">
    <source>
        <dbReference type="ARBA" id="ARBA00047436"/>
    </source>
</evidence>
<dbReference type="InterPro" id="IPR027417">
    <property type="entry name" value="P-loop_NTPase"/>
</dbReference>
<evidence type="ECO:0000256" key="12">
    <source>
        <dbReference type="ARBA" id="ARBA00030641"/>
    </source>
</evidence>
<keyword evidence="9 16" id="KW-0547">Nucleotide-binding</keyword>
<evidence type="ECO:0000259" key="18">
    <source>
        <dbReference type="Pfam" id="PF00485"/>
    </source>
</evidence>
<evidence type="ECO:0000313" key="20">
    <source>
        <dbReference type="Proteomes" id="UP000284731"/>
    </source>
</evidence>
<keyword evidence="7 16" id="KW-0963">Cytoplasm</keyword>
<comment type="pathway">
    <text evidence="3 16 17">Pyrimidine metabolism; CTP biosynthesis via salvage pathway; CTP from cytidine: step 1/3.</text>
</comment>
<comment type="similarity">
    <text evidence="4 16 17">Belongs to the uridine kinase family.</text>
</comment>
<evidence type="ECO:0000256" key="8">
    <source>
        <dbReference type="ARBA" id="ARBA00022679"/>
    </source>
</evidence>
<dbReference type="Proteomes" id="UP000284731">
    <property type="component" value="Unassembled WGS sequence"/>
</dbReference>
<dbReference type="UniPathway" id="UPA00579">
    <property type="reaction ID" value="UER00640"/>
</dbReference>
<dbReference type="Pfam" id="PF00485">
    <property type="entry name" value="PRK"/>
    <property type="match status" value="1"/>
</dbReference>
<dbReference type="GO" id="GO:0005524">
    <property type="term" value="F:ATP binding"/>
    <property type="evidence" value="ECO:0007669"/>
    <property type="project" value="UniProtKB-UniRule"/>
</dbReference>
<evidence type="ECO:0000256" key="15">
    <source>
        <dbReference type="ARBA" id="ARBA00048909"/>
    </source>
</evidence>
<dbReference type="AlphaFoldDB" id="A0A412PEQ4"/>
<evidence type="ECO:0000256" key="2">
    <source>
        <dbReference type="ARBA" id="ARBA00004690"/>
    </source>
</evidence>
<dbReference type="InterPro" id="IPR006083">
    <property type="entry name" value="PRK/URK"/>
</dbReference>
<comment type="pathway">
    <text evidence="2 16 17">Pyrimidine metabolism; UMP biosynthesis via salvage pathway; UMP from uridine: step 1/1.</text>
</comment>
<proteinExistence type="inferred from homology"/>
<organism evidence="19 20">
    <name type="scientific">Solobacterium moorei</name>
    <dbReference type="NCBI Taxonomy" id="102148"/>
    <lineage>
        <taxon>Bacteria</taxon>
        <taxon>Bacillati</taxon>
        <taxon>Bacillota</taxon>
        <taxon>Erysipelotrichia</taxon>
        <taxon>Erysipelotrichales</taxon>
        <taxon>Erysipelotrichaceae</taxon>
        <taxon>Solobacterium</taxon>
    </lineage>
</organism>
<feature type="binding site" evidence="16">
    <location>
        <begin position="11"/>
        <end position="18"/>
    </location>
    <ligand>
        <name>ATP</name>
        <dbReference type="ChEBI" id="CHEBI:30616"/>
    </ligand>
</feature>
<evidence type="ECO:0000256" key="4">
    <source>
        <dbReference type="ARBA" id="ARBA00005408"/>
    </source>
</evidence>
<dbReference type="EMBL" id="QRWX01000002">
    <property type="protein sequence ID" value="RGT56099.1"/>
    <property type="molecule type" value="Genomic_DNA"/>
</dbReference>
<dbReference type="UniPathway" id="UPA00574">
    <property type="reaction ID" value="UER00637"/>
</dbReference>
<evidence type="ECO:0000256" key="6">
    <source>
        <dbReference type="ARBA" id="ARBA00021478"/>
    </source>
</evidence>
<evidence type="ECO:0000256" key="1">
    <source>
        <dbReference type="ARBA" id="ARBA00004496"/>
    </source>
</evidence>
<comment type="subcellular location">
    <subcellularLocation>
        <location evidence="1 16 17">Cytoplasm</location>
    </subcellularLocation>
</comment>
<dbReference type="Gene3D" id="3.40.50.300">
    <property type="entry name" value="P-loop containing nucleotide triphosphate hydrolases"/>
    <property type="match status" value="1"/>
</dbReference>
<dbReference type="InterPro" id="IPR000764">
    <property type="entry name" value="Uridine_kinase-like"/>
</dbReference>
<dbReference type="GO" id="GO:0043771">
    <property type="term" value="F:cytidine kinase activity"/>
    <property type="evidence" value="ECO:0007669"/>
    <property type="project" value="RHEA"/>
</dbReference>
<dbReference type="HAMAP" id="MF_00551">
    <property type="entry name" value="Uridine_kinase"/>
    <property type="match status" value="1"/>
</dbReference>
<dbReference type="GO" id="GO:0004849">
    <property type="term" value="F:uridine kinase activity"/>
    <property type="evidence" value="ECO:0007669"/>
    <property type="project" value="UniProtKB-UniRule"/>
</dbReference>
<evidence type="ECO:0000256" key="10">
    <source>
        <dbReference type="ARBA" id="ARBA00022777"/>
    </source>
</evidence>
<dbReference type="InterPro" id="IPR026008">
    <property type="entry name" value="Uridine_kinase"/>
</dbReference>
<evidence type="ECO:0000256" key="9">
    <source>
        <dbReference type="ARBA" id="ARBA00022741"/>
    </source>
</evidence>
<dbReference type="NCBIfam" id="NF004018">
    <property type="entry name" value="PRK05480.1"/>
    <property type="match status" value="1"/>
</dbReference>
<reference evidence="19 20" key="1">
    <citation type="submission" date="2018-08" db="EMBL/GenBank/DDBJ databases">
        <title>A genome reference for cultivated species of the human gut microbiota.</title>
        <authorList>
            <person name="Zou Y."/>
            <person name="Xue W."/>
            <person name="Luo G."/>
        </authorList>
    </citation>
    <scope>NUCLEOTIDE SEQUENCE [LARGE SCALE GENOMIC DNA]</scope>
    <source>
        <strain evidence="19 20">AF18-46</strain>
    </source>
</reference>
<gene>
    <name evidence="16" type="primary">udk</name>
    <name evidence="19" type="ORF">DWX20_04635</name>
</gene>
<evidence type="ECO:0000256" key="11">
    <source>
        <dbReference type="ARBA" id="ARBA00022840"/>
    </source>
</evidence>
<evidence type="ECO:0000256" key="7">
    <source>
        <dbReference type="ARBA" id="ARBA00022490"/>
    </source>
</evidence>
<accession>A0A412PEQ4</accession>
<keyword evidence="10 16" id="KW-0418">Kinase</keyword>
<name>A0A412PEQ4_9FIRM</name>